<keyword evidence="5" id="KW-1185">Reference proteome</keyword>
<name>A0A8X8WXD6_SALSN</name>
<dbReference type="EMBL" id="PNBA02000013">
    <property type="protein sequence ID" value="KAG6402529.1"/>
    <property type="molecule type" value="Genomic_DNA"/>
</dbReference>
<evidence type="ECO:0000313" key="4">
    <source>
        <dbReference type="EMBL" id="KAG6402529.1"/>
    </source>
</evidence>
<organism evidence="4">
    <name type="scientific">Salvia splendens</name>
    <name type="common">Scarlet sage</name>
    <dbReference type="NCBI Taxonomy" id="180675"/>
    <lineage>
        <taxon>Eukaryota</taxon>
        <taxon>Viridiplantae</taxon>
        <taxon>Streptophyta</taxon>
        <taxon>Embryophyta</taxon>
        <taxon>Tracheophyta</taxon>
        <taxon>Spermatophyta</taxon>
        <taxon>Magnoliopsida</taxon>
        <taxon>eudicotyledons</taxon>
        <taxon>Gunneridae</taxon>
        <taxon>Pentapetalae</taxon>
        <taxon>asterids</taxon>
        <taxon>lamiids</taxon>
        <taxon>Lamiales</taxon>
        <taxon>Lamiaceae</taxon>
        <taxon>Nepetoideae</taxon>
        <taxon>Mentheae</taxon>
        <taxon>Salviinae</taxon>
        <taxon>Salvia</taxon>
        <taxon>Salvia subgen. Calosphace</taxon>
        <taxon>core Calosphace</taxon>
    </lineage>
</organism>
<dbReference type="InterPro" id="IPR005181">
    <property type="entry name" value="SASA"/>
</dbReference>
<evidence type="ECO:0000313" key="5">
    <source>
        <dbReference type="Proteomes" id="UP000298416"/>
    </source>
</evidence>
<dbReference type="Gene3D" id="3.40.50.1110">
    <property type="entry name" value="SGNH hydrolase"/>
    <property type="match status" value="2"/>
</dbReference>
<dbReference type="SUPFAM" id="SSF52266">
    <property type="entry name" value="SGNH hydrolase"/>
    <property type="match status" value="2"/>
</dbReference>
<dbReference type="Pfam" id="PF03629">
    <property type="entry name" value="SASA"/>
    <property type="match status" value="2"/>
</dbReference>
<keyword evidence="1" id="KW-0378">Hydrolase</keyword>
<accession>A0A8X8WXD6</accession>
<sequence>MFLLIFSLLLASPAAASADNAAGPKSIFLLAGQSNMSGRGGVVNDTWDGVVPPQCRPDPMILRLNAALAWEEAREALHRDIDAEKTCGIGPGMPFAHLAQRRDPGIGVIGLVPCAIGGTNISEWRRGGRLYGQLMARAKAAVLGGGGLIRAVLWYQGESDTTSHEDARLYKRRLERLFNDLRSDLLSPVLPVIQVALASGSGPYVDVIRKGQLELELPNLRCVDAKGLDLEPDGLHLSTRAQVRLGHMLADAFLGITAPLPVQSSGAHRRWLEVAHDPLHVDIDHKVSGIGPGMSFANPLLAKDPTIGVIGLAALKDGGALRALLWYQGESDTKFLQDTESYKANFEKFIADVRADLQMPTLPVVQVLVTSGDGKFVEEMRENQQAIKVANLKQVDSKGLELIFDNVHLSTAGAIKLGQILNPSYIVKFKSKTHLMDTTTKGNERVNDEGVVERKVETVDYRKPAGEEEPRPEKVAVTHLVHDDNNGGAAAKVAEKLPAVSEAVGDTISRKQ</sequence>
<dbReference type="InterPro" id="IPR052940">
    <property type="entry name" value="Carb_Esterase_6"/>
</dbReference>
<dbReference type="AlphaFoldDB" id="A0A8X8WXD6"/>
<feature type="domain" description="Sialate O-acetylesterase" evidence="3">
    <location>
        <begin position="25"/>
        <end position="254"/>
    </location>
</feature>
<keyword evidence="2" id="KW-0732">Signal</keyword>
<feature type="chain" id="PRO_5036450189" description="Sialate O-acetylesterase domain-containing protein" evidence="2">
    <location>
        <begin position="19"/>
        <end position="512"/>
    </location>
</feature>
<evidence type="ECO:0000256" key="1">
    <source>
        <dbReference type="ARBA" id="ARBA00022801"/>
    </source>
</evidence>
<dbReference type="PANTHER" id="PTHR31988:SF15">
    <property type="entry name" value="ESTERASE, PUTATIVE (DUF303)-RELATED"/>
    <property type="match status" value="1"/>
</dbReference>
<dbReference type="GO" id="GO:0016787">
    <property type="term" value="F:hydrolase activity"/>
    <property type="evidence" value="ECO:0007669"/>
    <property type="project" value="UniProtKB-KW"/>
</dbReference>
<comment type="caution">
    <text evidence="4">The sequence shown here is derived from an EMBL/GenBank/DDBJ whole genome shotgun (WGS) entry which is preliminary data.</text>
</comment>
<gene>
    <name evidence="4" type="ORF">SASPL_134725</name>
</gene>
<dbReference type="InterPro" id="IPR036514">
    <property type="entry name" value="SGNH_hydro_sf"/>
</dbReference>
<feature type="domain" description="Sialate O-acetylesterase" evidence="3">
    <location>
        <begin position="316"/>
        <end position="425"/>
    </location>
</feature>
<protein>
    <recommendedName>
        <fullName evidence="3">Sialate O-acetylesterase domain-containing protein</fullName>
    </recommendedName>
</protein>
<evidence type="ECO:0000256" key="2">
    <source>
        <dbReference type="SAM" id="SignalP"/>
    </source>
</evidence>
<reference evidence="4" key="1">
    <citation type="submission" date="2018-01" db="EMBL/GenBank/DDBJ databases">
        <authorList>
            <person name="Mao J.F."/>
        </authorList>
    </citation>
    <scope>NUCLEOTIDE SEQUENCE</scope>
    <source>
        <strain evidence="4">Huo1</strain>
        <tissue evidence="4">Leaf</tissue>
    </source>
</reference>
<dbReference type="PANTHER" id="PTHR31988">
    <property type="entry name" value="ESTERASE, PUTATIVE (DUF303)-RELATED"/>
    <property type="match status" value="1"/>
</dbReference>
<evidence type="ECO:0000259" key="3">
    <source>
        <dbReference type="Pfam" id="PF03629"/>
    </source>
</evidence>
<feature type="signal peptide" evidence="2">
    <location>
        <begin position="1"/>
        <end position="18"/>
    </location>
</feature>
<dbReference type="Proteomes" id="UP000298416">
    <property type="component" value="Unassembled WGS sequence"/>
</dbReference>
<reference evidence="4" key="2">
    <citation type="submission" date="2020-08" db="EMBL/GenBank/DDBJ databases">
        <title>Plant Genome Project.</title>
        <authorList>
            <person name="Zhang R.-G."/>
        </authorList>
    </citation>
    <scope>NUCLEOTIDE SEQUENCE</scope>
    <source>
        <strain evidence="4">Huo1</strain>
        <tissue evidence="4">Leaf</tissue>
    </source>
</reference>
<proteinExistence type="predicted"/>